<gene>
    <name evidence="2" type="ORF">H9742_02830</name>
</gene>
<feature type="transmembrane region" description="Helical" evidence="1">
    <location>
        <begin position="32"/>
        <end position="57"/>
    </location>
</feature>
<keyword evidence="1" id="KW-1133">Transmembrane helix</keyword>
<evidence type="ECO:0000313" key="2">
    <source>
        <dbReference type="EMBL" id="HIW80454.1"/>
    </source>
</evidence>
<feature type="transmembrane region" description="Helical" evidence="1">
    <location>
        <begin position="77"/>
        <end position="102"/>
    </location>
</feature>
<sequence>MDSLQINEQAGKAVLPAPDTRKRGISGSTLKIIAIVTMFIDHVGAALLGRFLMASGYMEAALSQNVADLILWLEENAVLYLSYTAMRMIGRIAFPIFCFLLIEGFQKTHDVKKYALRLGIFALISEIPFDLAFNAQVLEFSYQNVFFTLFLGLVAMIAYDKIWRGRYFSQKAGDLAVKLLLSGAALLICCGLAEALQTDYAAIGVLCITVMYAFRKKKAAQIAAGCVVFAWEVTAPLAFLPIGFYNGQRGLKLKYIFYLFYPLHLLLIYGVCLLLGIAGYAVV</sequence>
<comment type="caution">
    <text evidence="2">The sequence shown here is derived from an EMBL/GenBank/DDBJ whole genome shotgun (WGS) entry which is preliminary data.</text>
</comment>
<evidence type="ECO:0000313" key="3">
    <source>
        <dbReference type="Proteomes" id="UP000824265"/>
    </source>
</evidence>
<feature type="transmembrane region" description="Helical" evidence="1">
    <location>
        <begin position="114"/>
        <end position="133"/>
    </location>
</feature>
<dbReference type="InterPro" id="IPR008875">
    <property type="entry name" value="TraX"/>
</dbReference>
<name>A0A9D1R3W6_9FIRM</name>
<keyword evidence="1" id="KW-0472">Membrane</keyword>
<reference evidence="2" key="2">
    <citation type="submission" date="2021-04" db="EMBL/GenBank/DDBJ databases">
        <authorList>
            <person name="Gilroy R."/>
        </authorList>
    </citation>
    <scope>NUCLEOTIDE SEQUENCE</scope>
    <source>
        <strain evidence="2">CHK195-6426</strain>
    </source>
</reference>
<feature type="transmembrane region" description="Helical" evidence="1">
    <location>
        <begin position="256"/>
        <end position="282"/>
    </location>
</feature>
<keyword evidence="1" id="KW-0812">Transmembrane</keyword>
<feature type="transmembrane region" description="Helical" evidence="1">
    <location>
        <begin position="200"/>
        <end position="215"/>
    </location>
</feature>
<dbReference type="Proteomes" id="UP000824265">
    <property type="component" value="Unassembled WGS sequence"/>
</dbReference>
<protein>
    <submittedName>
        <fullName evidence="2">Conjugal transfer protein TraX</fullName>
    </submittedName>
</protein>
<feature type="transmembrane region" description="Helical" evidence="1">
    <location>
        <begin position="145"/>
        <end position="163"/>
    </location>
</feature>
<dbReference type="Pfam" id="PF05857">
    <property type="entry name" value="TraX"/>
    <property type="match status" value="1"/>
</dbReference>
<organism evidence="2 3">
    <name type="scientific">Candidatus Acetatifactor stercoripullorum</name>
    <dbReference type="NCBI Taxonomy" id="2838414"/>
    <lineage>
        <taxon>Bacteria</taxon>
        <taxon>Bacillati</taxon>
        <taxon>Bacillota</taxon>
        <taxon>Clostridia</taxon>
        <taxon>Lachnospirales</taxon>
        <taxon>Lachnospiraceae</taxon>
        <taxon>Acetatifactor</taxon>
    </lineage>
</organism>
<reference evidence="2" key="1">
    <citation type="journal article" date="2021" name="PeerJ">
        <title>Extensive microbial diversity within the chicken gut microbiome revealed by metagenomics and culture.</title>
        <authorList>
            <person name="Gilroy R."/>
            <person name="Ravi A."/>
            <person name="Getino M."/>
            <person name="Pursley I."/>
            <person name="Horton D.L."/>
            <person name="Alikhan N.F."/>
            <person name="Baker D."/>
            <person name="Gharbi K."/>
            <person name="Hall N."/>
            <person name="Watson M."/>
            <person name="Adriaenssens E.M."/>
            <person name="Foster-Nyarko E."/>
            <person name="Jarju S."/>
            <person name="Secka A."/>
            <person name="Antonio M."/>
            <person name="Oren A."/>
            <person name="Chaudhuri R.R."/>
            <person name="La Ragione R."/>
            <person name="Hildebrand F."/>
            <person name="Pallen M.J."/>
        </authorList>
    </citation>
    <scope>NUCLEOTIDE SEQUENCE</scope>
    <source>
        <strain evidence="2">CHK195-6426</strain>
    </source>
</reference>
<accession>A0A9D1R3W6</accession>
<dbReference type="AlphaFoldDB" id="A0A9D1R3W6"/>
<feature type="transmembrane region" description="Helical" evidence="1">
    <location>
        <begin position="222"/>
        <end position="244"/>
    </location>
</feature>
<evidence type="ECO:0000256" key="1">
    <source>
        <dbReference type="SAM" id="Phobius"/>
    </source>
</evidence>
<feature type="transmembrane region" description="Helical" evidence="1">
    <location>
        <begin position="175"/>
        <end position="194"/>
    </location>
</feature>
<dbReference type="EMBL" id="DXGH01000012">
    <property type="protein sequence ID" value="HIW80454.1"/>
    <property type="molecule type" value="Genomic_DNA"/>
</dbReference>
<proteinExistence type="predicted"/>